<accession>A0A9P1IXR5</accession>
<dbReference type="Pfam" id="PF00071">
    <property type="entry name" value="Ras"/>
    <property type="match status" value="1"/>
</dbReference>
<protein>
    <submittedName>
        <fullName evidence="4">Uncharacterized protein</fullName>
    </submittedName>
</protein>
<keyword evidence="2" id="KW-0597">Phosphoprotein</keyword>
<feature type="compositionally biased region" description="Basic and acidic residues" evidence="3">
    <location>
        <begin position="106"/>
        <end position="139"/>
    </location>
</feature>
<dbReference type="PROSITE" id="PS51419">
    <property type="entry name" value="RAB"/>
    <property type="match status" value="1"/>
</dbReference>
<dbReference type="GO" id="GO:0005886">
    <property type="term" value="C:plasma membrane"/>
    <property type="evidence" value="ECO:0007669"/>
    <property type="project" value="TreeGrafter"/>
</dbReference>
<evidence type="ECO:0000256" key="1">
    <source>
        <dbReference type="ARBA" id="ARBA00008846"/>
    </source>
</evidence>
<dbReference type="PANTHER" id="PTHR45775">
    <property type="entry name" value="RAD, GEM/KIR FAMILY MEMBER 2, ISOFORM C"/>
    <property type="match status" value="1"/>
</dbReference>
<proteinExistence type="inferred from homology"/>
<dbReference type="AlphaFoldDB" id="A0A9P1IXR5"/>
<dbReference type="InterPro" id="IPR051641">
    <property type="entry name" value="RGK_GTP-binding_reg"/>
</dbReference>
<dbReference type="InterPro" id="IPR027417">
    <property type="entry name" value="P-loop_NTPase"/>
</dbReference>
<dbReference type="InterPro" id="IPR001806">
    <property type="entry name" value="Small_GTPase"/>
</dbReference>
<organism evidence="4 5">
    <name type="scientific">Caenorhabditis angaria</name>
    <dbReference type="NCBI Taxonomy" id="860376"/>
    <lineage>
        <taxon>Eukaryota</taxon>
        <taxon>Metazoa</taxon>
        <taxon>Ecdysozoa</taxon>
        <taxon>Nematoda</taxon>
        <taxon>Chromadorea</taxon>
        <taxon>Rhabditida</taxon>
        <taxon>Rhabditina</taxon>
        <taxon>Rhabditomorpha</taxon>
        <taxon>Rhabditoidea</taxon>
        <taxon>Rhabditidae</taxon>
        <taxon>Peloderinae</taxon>
        <taxon>Caenorhabditis</taxon>
    </lineage>
</organism>
<name>A0A9P1IXR5_9PELO</name>
<dbReference type="SUPFAM" id="SSF52540">
    <property type="entry name" value="P-loop containing nucleoside triphosphate hydrolases"/>
    <property type="match status" value="1"/>
</dbReference>
<comment type="similarity">
    <text evidence="1">Belongs to the small GTPase superfamily. RGK family.</text>
</comment>
<evidence type="ECO:0000313" key="4">
    <source>
        <dbReference type="EMBL" id="CAI5452159.1"/>
    </source>
</evidence>
<feature type="region of interest" description="Disordered" evidence="3">
    <location>
        <begin position="68"/>
        <end position="149"/>
    </location>
</feature>
<gene>
    <name evidence="4" type="ORF">CAMP_LOCUS14796</name>
</gene>
<dbReference type="SMART" id="SM00175">
    <property type="entry name" value="RAB"/>
    <property type="match status" value="1"/>
</dbReference>
<dbReference type="Proteomes" id="UP001152747">
    <property type="component" value="Unassembled WGS sequence"/>
</dbReference>
<feature type="compositionally biased region" description="Acidic residues" evidence="3">
    <location>
        <begin position="95"/>
        <end position="105"/>
    </location>
</feature>
<evidence type="ECO:0000313" key="5">
    <source>
        <dbReference type="Proteomes" id="UP001152747"/>
    </source>
</evidence>
<dbReference type="GO" id="GO:0003924">
    <property type="term" value="F:GTPase activity"/>
    <property type="evidence" value="ECO:0007669"/>
    <property type="project" value="InterPro"/>
</dbReference>
<evidence type="ECO:0000256" key="3">
    <source>
        <dbReference type="SAM" id="MobiDB-lite"/>
    </source>
</evidence>
<dbReference type="PRINTS" id="PR00449">
    <property type="entry name" value="RASTRNSFRMNG"/>
</dbReference>
<comment type="caution">
    <text evidence="4">The sequence shown here is derived from an EMBL/GenBank/DDBJ whole genome shotgun (WGS) entry which is preliminary data.</text>
</comment>
<dbReference type="PANTHER" id="PTHR45775:SF9">
    <property type="entry name" value="GTP-BINDING PROTEIN RHEB"/>
    <property type="match status" value="1"/>
</dbReference>
<keyword evidence="5" id="KW-1185">Reference proteome</keyword>
<dbReference type="OrthoDB" id="5239715at2759"/>
<dbReference type="SMART" id="SM00173">
    <property type="entry name" value="RAS"/>
    <property type="match status" value="1"/>
</dbReference>
<reference evidence="4" key="1">
    <citation type="submission" date="2022-11" db="EMBL/GenBank/DDBJ databases">
        <authorList>
            <person name="Kikuchi T."/>
        </authorList>
    </citation>
    <scope>NUCLEOTIDE SEQUENCE</scope>
    <source>
        <strain evidence="4">PS1010</strain>
    </source>
</reference>
<dbReference type="GO" id="GO:0005246">
    <property type="term" value="F:calcium channel regulator activity"/>
    <property type="evidence" value="ECO:0007669"/>
    <property type="project" value="TreeGrafter"/>
</dbReference>
<evidence type="ECO:0000256" key="2">
    <source>
        <dbReference type="ARBA" id="ARBA00022553"/>
    </source>
</evidence>
<dbReference type="Gene3D" id="3.40.50.300">
    <property type="entry name" value="P-loop containing nucleotide triphosphate hydrolases"/>
    <property type="match status" value="1"/>
</dbReference>
<dbReference type="GO" id="GO:0005525">
    <property type="term" value="F:GTP binding"/>
    <property type="evidence" value="ECO:0007669"/>
    <property type="project" value="InterPro"/>
</dbReference>
<sequence length="366" mass="41546">MNKKLFSSSSSSSRRVSLPVSLGVTSNYISPHKLNNFSSATSAQNNYNYNNNNNKYIASPMLLSPNISIPRRSLPSTPLPNGGRRSLPPTPPTPSEDEAETEDGEDIKREKRQDRLRSFDLRDGHLLDKGFQKPKHSSETLEPPTNRYDSRRATCPDIYLFDSQNHLMRHVVLRIYGSKNCGKKRLANRIHHFATSMKPEKVVDPDENPDDFTKMTTFLLNGREITLEILLESALESSPFRQSKTIYIAMYTVDSKASFAYASRILERVVKANKSETPLQAFLIANKIDLVRNQVVSSSEGQKVSKHLKCEFVEVSALLGLNTEDTWTTILQQIQEPAERRRPSWVERLLNRGKDVAGEVFHRIID</sequence>
<dbReference type="EMBL" id="CANHGI010000005">
    <property type="protein sequence ID" value="CAI5452159.1"/>
    <property type="molecule type" value="Genomic_DNA"/>
</dbReference>